<feature type="region of interest" description="Disordered" evidence="1">
    <location>
        <begin position="1"/>
        <end position="48"/>
    </location>
</feature>
<organism evidence="2 3">
    <name type="scientific">Acer negundo</name>
    <name type="common">Box elder</name>
    <dbReference type="NCBI Taxonomy" id="4023"/>
    <lineage>
        <taxon>Eukaryota</taxon>
        <taxon>Viridiplantae</taxon>
        <taxon>Streptophyta</taxon>
        <taxon>Embryophyta</taxon>
        <taxon>Tracheophyta</taxon>
        <taxon>Spermatophyta</taxon>
        <taxon>Magnoliopsida</taxon>
        <taxon>eudicotyledons</taxon>
        <taxon>Gunneridae</taxon>
        <taxon>Pentapetalae</taxon>
        <taxon>rosids</taxon>
        <taxon>malvids</taxon>
        <taxon>Sapindales</taxon>
        <taxon>Sapindaceae</taxon>
        <taxon>Hippocastanoideae</taxon>
        <taxon>Acereae</taxon>
        <taxon>Acer</taxon>
    </lineage>
</organism>
<proteinExistence type="predicted"/>
<accession>A0AAD5IXJ0</accession>
<protein>
    <submittedName>
        <fullName evidence="2">Uncharacterized protein</fullName>
    </submittedName>
</protein>
<name>A0AAD5IXJ0_ACENE</name>
<dbReference type="Proteomes" id="UP001064489">
    <property type="component" value="Chromosome 4"/>
</dbReference>
<evidence type="ECO:0000256" key="1">
    <source>
        <dbReference type="SAM" id="MobiDB-lite"/>
    </source>
</evidence>
<dbReference type="PANTHER" id="PTHR34657:SF10">
    <property type="entry name" value="F21M11.6 PROTEIN"/>
    <property type="match status" value="1"/>
</dbReference>
<dbReference type="PANTHER" id="PTHR34657">
    <property type="entry name" value="EMBRYO SAC DEVELOPMENT ARREST 6"/>
    <property type="match status" value="1"/>
</dbReference>
<reference evidence="2" key="1">
    <citation type="journal article" date="2022" name="Plant J.">
        <title>Strategies of tolerance reflected in two North American maple genomes.</title>
        <authorList>
            <person name="McEvoy S.L."/>
            <person name="Sezen U.U."/>
            <person name="Trouern-Trend A."/>
            <person name="McMahon S.M."/>
            <person name="Schaberg P.G."/>
            <person name="Yang J."/>
            <person name="Wegrzyn J.L."/>
            <person name="Swenson N.G."/>
        </authorList>
    </citation>
    <scope>NUCLEOTIDE SEQUENCE</scope>
    <source>
        <strain evidence="2">91603</strain>
    </source>
</reference>
<comment type="caution">
    <text evidence="2">The sequence shown here is derived from an EMBL/GenBank/DDBJ whole genome shotgun (WGS) entry which is preliminary data.</text>
</comment>
<feature type="compositionally biased region" description="Basic and acidic residues" evidence="1">
    <location>
        <begin position="85"/>
        <end position="105"/>
    </location>
</feature>
<reference evidence="2" key="2">
    <citation type="submission" date="2023-02" db="EMBL/GenBank/DDBJ databases">
        <authorList>
            <person name="Swenson N.G."/>
            <person name="Wegrzyn J.L."/>
            <person name="Mcevoy S.L."/>
        </authorList>
    </citation>
    <scope>NUCLEOTIDE SEQUENCE</scope>
    <source>
        <strain evidence="2">91603</strain>
        <tissue evidence="2">Leaf</tissue>
    </source>
</reference>
<evidence type="ECO:0000313" key="3">
    <source>
        <dbReference type="Proteomes" id="UP001064489"/>
    </source>
</evidence>
<dbReference type="AlphaFoldDB" id="A0AAD5IXJ0"/>
<sequence>MRLPPRRVLTQTKRKHRDDLDAPKLSSFTKLPKPITSQPGFHKAAKPDSSNQLLAGYLAHEYLTKATLFGQPFDPAQAQAVPEPSPEKKEEAEPSRGAELEEDKYQSTLSSPSTQHVFRRQSIPIAAINTSHHIPVFSRLDLQLEFYGEPLYLLGRLPLSIGNKC</sequence>
<gene>
    <name evidence="2" type="ORF">LWI28_002222</name>
</gene>
<feature type="region of interest" description="Disordered" evidence="1">
    <location>
        <begin position="73"/>
        <end position="113"/>
    </location>
</feature>
<keyword evidence="3" id="KW-1185">Reference proteome</keyword>
<evidence type="ECO:0000313" key="2">
    <source>
        <dbReference type="EMBL" id="KAI9180198.1"/>
    </source>
</evidence>
<dbReference type="EMBL" id="JAJSOW010000101">
    <property type="protein sequence ID" value="KAI9180198.1"/>
    <property type="molecule type" value="Genomic_DNA"/>
</dbReference>